<evidence type="ECO:0000313" key="2">
    <source>
        <dbReference type="EMBL" id="MDQ0257328.1"/>
    </source>
</evidence>
<evidence type="ECO:0000313" key="3">
    <source>
        <dbReference type="Proteomes" id="UP001230005"/>
    </source>
</evidence>
<accession>A0ABU0A1G0</accession>
<dbReference type="EMBL" id="JAUSUG010000026">
    <property type="protein sequence ID" value="MDQ0257328.1"/>
    <property type="molecule type" value="Genomic_DNA"/>
</dbReference>
<organism evidence="2 3">
    <name type="scientific">Evansella vedderi</name>
    <dbReference type="NCBI Taxonomy" id="38282"/>
    <lineage>
        <taxon>Bacteria</taxon>
        <taxon>Bacillati</taxon>
        <taxon>Bacillota</taxon>
        <taxon>Bacilli</taxon>
        <taxon>Bacillales</taxon>
        <taxon>Bacillaceae</taxon>
        <taxon>Evansella</taxon>
    </lineage>
</organism>
<dbReference type="Proteomes" id="UP001230005">
    <property type="component" value="Unassembled WGS sequence"/>
</dbReference>
<dbReference type="Gene3D" id="3.30.360.10">
    <property type="entry name" value="Dihydrodipicolinate Reductase, domain 2"/>
    <property type="match status" value="1"/>
</dbReference>
<keyword evidence="3" id="KW-1185">Reference proteome</keyword>
<name>A0ABU0A1G0_9BACI</name>
<reference evidence="2 3" key="1">
    <citation type="submission" date="2023-07" db="EMBL/GenBank/DDBJ databases">
        <title>Genomic Encyclopedia of Type Strains, Phase IV (KMG-IV): sequencing the most valuable type-strain genomes for metagenomic binning, comparative biology and taxonomic classification.</title>
        <authorList>
            <person name="Goeker M."/>
        </authorList>
    </citation>
    <scope>NUCLEOTIDE SEQUENCE [LARGE SCALE GENOMIC DNA]</scope>
    <source>
        <strain evidence="2 3">DSM 9768</strain>
    </source>
</reference>
<proteinExistence type="predicted"/>
<gene>
    <name evidence="2" type="ORF">J2S74_004786</name>
</gene>
<dbReference type="Pfam" id="PF22725">
    <property type="entry name" value="GFO_IDH_MocA_C3"/>
    <property type="match status" value="1"/>
</dbReference>
<sequence length="172" mass="19406">MAHYLIGDITEVIGMNETFIKERPLPTEMTGLSAIGSLDKDVPRRPVTVEDATLFMTRFANGAYRSFEATRFATGHRSTNSFKINGSKGSVIFDFERLSELQVYFVDDKEDVQGFRRVVAMDAAHDYSDVWWPAGHTIGYEHSFIHEVVELKEAREDGFPEEAEALPAEPGR</sequence>
<dbReference type="InterPro" id="IPR055170">
    <property type="entry name" value="GFO_IDH_MocA-like_dom"/>
</dbReference>
<evidence type="ECO:0000259" key="1">
    <source>
        <dbReference type="Pfam" id="PF22725"/>
    </source>
</evidence>
<dbReference type="SUPFAM" id="SSF55347">
    <property type="entry name" value="Glyceraldehyde-3-phosphate dehydrogenase-like, C-terminal domain"/>
    <property type="match status" value="1"/>
</dbReference>
<protein>
    <submittedName>
        <fullName evidence="2">Dehydrogenase</fullName>
    </submittedName>
</protein>
<feature type="domain" description="GFO/IDH/MocA-like oxidoreductase" evidence="1">
    <location>
        <begin position="1"/>
        <end position="91"/>
    </location>
</feature>
<comment type="caution">
    <text evidence="2">The sequence shown here is derived from an EMBL/GenBank/DDBJ whole genome shotgun (WGS) entry which is preliminary data.</text>
</comment>